<dbReference type="AlphaFoldDB" id="A0A0R3N0Z8"/>
<gene>
    <name evidence="2" type="ORF">CQ14_14935</name>
</gene>
<dbReference type="Pfam" id="PF03928">
    <property type="entry name" value="HbpS-like"/>
    <property type="match status" value="1"/>
</dbReference>
<dbReference type="InterPro" id="IPR052517">
    <property type="entry name" value="GlcG_carb_metab_protein"/>
</dbReference>
<accession>A0A0R3N0Z8</accession>
<organism evidence="2 3">
    <name type="scientific">Bradyrhizobium lablabi</name>
    <dbReference type="NCBI Taxonomy" id="722472"/>
    <lineage>
        <taxon>Bacteria</taxon>
        <taxon>Pseudomonadati</taxon>
        <taxon>Pseudomonadota</taxon>
        <taxon>Alphaproteobacteria</taxon>
        <taxon>Hyphomicrobiales</taxon>
        <taxon>Nitrobacteraceae</taxon>
        <taxon>Bradyrhizobium</taxon>
    </lineage>
</organism>
<dbReference type="RefSeq" id="WP_057858675.1">
    <property type="nucleotide sequence ID" value="NZ_LLYB01000065.1"/>
</dbReference>
<proteinExistence type="predicted"/>
<dbReference type="Gene3D" id="3.30.450.150">
    <property type="entry name" value="Haem-degrading domain"/>
    <property type="match status" value="1"/>
</dbReference>
<sequence length="166" mass="16801">MTVRNLLAATAISSLLASAAAAQEAIVTYKSLSPELALDLARATLADCRKRGFQVTVAVVDRFGVTQVLLRDRFAGPHTVSTASGKAWTAASFRTSTTELNAISQPGMMQAGIRNLPGAVIVGGGVTVEAAGSLLGAVGVSGAPGGDADEACAKAGIDAVRDKLDF</sequence>
<dbReference type="PANTHER" id="PTHR34309">
    <property type="entry name" value="SLR1406 PROTEIN"/>
    <property type="match status" value="1"/>
</dbReference>
<evidence type="ECO:0000313" key="3">
    <source>
        <dbReference type="Proteomes" id="UP000051660"/>
    </source>
</evidence>
<feature type="chain" id="PRO_5006444758" description="Heme-binding protein" evidence="1">
    <location>
        <begin position="23"/>
        <end position="166"/>
    </location>
</feature>
<evidence type="ECO:0000256" key="1">
    <source>
        <dbReference type="SAM" id="SignalP"/>
    </source>
</evidence>
<name>A0A0R3N0Z8_9BRAD</name>
<protein>
    <recommendedName>
        <fullName evidence="4">Heme-binding protein</fullName>
    </recommendedName>
</protein>
<dbReference type="OrthoDB" id="5786851at2"/>
<dbReference type="EMBL" id="LLYB01000065">
    <property type="protein sequence ID" value="KRR24047.1"/>
    <property type="molecule type" value="Genomic_DNA"/>
</dbReference>
<comment type="caution">
    <text evidence="2">The sequence shown here is derived from an EMBL/GenBank/DDBJ whole genome shotgun (WGS) entry which is preliminary data.</text>
</comment>
<keyword evidence="1" id="KW-0732">Signal</keyword>
<evidence type="ECO:0000313" key="2">
    <source>
        <dbReference type="EMBL" id="KRR24047.1"/>
    </source>
</evidence>
<dbReference type="SUPFAM" id="SSF143744">
    <property type="entry name" value="GlcG-like"/>
    <property type="match status" value="1"/>
</dbReference>
<feature type="signal peptide" evidence="1">
    <location>
        <begin position="1"/>
        <end position="22"/>
    </location>
</feature>
<dbReference type="Proteomes" id="UP000051660">
    <property type="component" value="Unassembled WGS sequence"/>
</dbReference>
<evidence type="ECO:0008006" key="4">
    <source>
        <dbReference type="Google" id="ProtNLM"/>
    </source>
</evidence>
<dbReference type="PANTHER" id="PTHR34309:SF10">
    <property type="entry name" value="SLR1406 PROTEIN"/>
    <property type="match status" value="1"/>
</dbReference>
<dbReference type="InterPro" id="IPR038084">
    <property type="entry name" value="PduO/GlcC-like_sf"/>
</dbReference>
<dbReference type="InterPro" id="IPR005624">
    <property type="entry name" value="PduO/GlcC-like"/>
</dbReference>
<reference evidence="2 3" key="1">
    <citation type="submission" date="2014-03" db="EMBL/GenBank/DDBJ databases">
        <title>Bradyrhizobium valentinum sp. nov., isolated from effective nodules of Lupinus mariae-josephae, a lupine endemic of basic-lime soils in Eastern Spain.</title>
        <authorList>
            <person name="Duran D."/>
            <person name="Rey L."/>
            <person name="Navarro A."/>
            <person name="Busquets A."/>
            <person name="Imperial J."/>
            <person name="Ruiz-Argueso T."/>
        </authorList>
    </citation>
    <scope>NUCLEOTIDE SEQUENCE [LARGE SCALE GENOMIC DNA]</scope>
    <source>
        <strain evidence="2 3">CCBAU 23086</strain>
    </source>
</reference>